<dbReference type="EMBL" id="JADOUF010000001">
    <property type="protein sequence ID" value="MBG6137708.1"/>
    <property type="molecule type" value="Genomic_DNA"/>
</dbReference>
<name>A0A8J7GJI0_9ACTN</name>
<dbReference type="Proteomes" id="UP000622552">
    <property type="component" value="Unassembled WGS sequence"/>
</dbReference>
<dbReference type="PANTHER" id="PTHR45947">
    <property type="entry name" value="SULFOQUINOVOSYL TRANSFERASE SQD2"/>
    <property type="match status" value="1"/>
</dbReference>
<keyword evidence="2" id="KW-0808">Transferase</keyword>
<dbReference type="CDD" id="cd03801">
    <property type="entry name" value="GT4_PimA-like"/>
    <property type="match status" value="1"/>
</dbReference>
<dbReference type="Gene3D" id="3.40.50.2000">
    <property type="entry name" value="Glycogen Phosphorylase B"/>
    <property type="match status" value="2"/>
</dbReference>
<dbReference type="GO" id="GO:0016758">
    <property type="term" value="F:hexosyltransferase activity"/>
    <property type="evidence" value="ECO:0007669"/>
    <property type="project" value="TreeGrafter"/>
</dbReference>
<protein>
    <submittedName>
        <fullName evidence="5">Glycosyltransferase involved in cell wall biosynthesis</fullName>
    </submittedName>
</protein>
<accession>A0A8J7GJI0</accession>
<dbReference type="InterPro" id="IPR028098">
    <property type="entry name" value="Glyco_trans_4-like_N"/>
</dbReference>
<evidence type="ECO:0000313" key="6">
    <source>
        <dbReference type="Proteomes" id="UP000622552"/>
    </source>
</evidence>
<proteinExistence type="predicted"/>
<dbReference type="GO" id="GO:1901137">
    <property type="term" value="P:carbohydrate derivative biosynthetic process"/>
    <property type="evidence" value="ECO:0007669"/>
    <property type="project" value="UniProtKB-ARBA"/>
</dbReference>
<evidence type="ECO:0000256" key="2">
    <source>
        <dbReference type="ARBA" id="ARBA00022679"/>
    </source>
</evidence>
<dbReference type="InterPro" id="IPR050194">
    <property type="entry name" value="Glycosyltransferase_grp1"/>
</dbReference>
<feature type="domain" description="Glycosyltransferase subfamily 4-like N-terminal" evidence="4">
    <location>
        <begin position="21"/>
        <end position="164"/>
    </location>
</feature>
<comment type="caution">
    <text evidence="5">The sequence shown here is derived from an EMBL/GenBank/DDBJ whole genome shotgun (WGS) entry which is preliminary data.</text>
</comment>
<feature type="domain" description="Glycosyl transferase family 1" evidence="3">
    <location>
        <begin position="198"/>
        <end position="350"/>
    </location>
</feature>
<gene>
    <name evidence="5" type="ORF">IW245_003902</name>
</gene>
<evidence type="ECO:0000259" key="4">
    <source>
        <dbReference type="Pfam" id="PF13579"/>
    </source>
</evidence>
<evidence type="ECO:0000313" key="5">
    <source>
        <dbReference type="EMBL" id="MBG6137708.1"/>
    </source>
</evidence>
<dbReference type="InterPro" id="IPR001296">
    <property type="entry name" value="Glyco_trans_1"/>
</dbReference>
<keyword evidence="1" id="KW-0328">Glycosyltransferase</keyword>
<organism evidence="5 6">
    <name type="scientific">Longispora fulva</name>
    <dbReference type="NCBI Taxonomy" id="619741"/>
    <lineage>
        <taxon>Bacteria</taxon>
        <taxon>Bacillati</taxon>
        <taxon>Actinomycetota</taxon>
        <taxon>Actinomycetes</taxon>
        <taxon>Micromonosporales</taxon>
        <taxon>Micromonosporaceae</taxon>
        <taxon>Longispora</taxon>
    </lineage>
</organism>
<evidence type="ECO:0000256" key="1">
    <source>
        <dbReference type="ARBA" id="ARBA00022676"/>
    </source>
</evidence>
<dbReference type="Pfam" id="PF13579">
    <property type="entry name" value="Glyco_trans_4_4"/>
    <property type="match status" value="1"/>
</dbReference>
<dbReference type="SUPFAM" id="SSF53756">
    <property type="entry name" value="UDP-Glycosyltransferase/glycogen phosphorylase"/>
    <property type="match status" value="1"/>
</dbReference>
<reference evidence="5" key="1">
    <citation type="submission" date="2020-11" db="EMBL/GenBank/DDBJ databases">
        <title>Sequencing the genomes of 1000 actinobacteria strains.</title>
        <authorList>
            <person name="Klenk H.-P."/>
        </authorList>
    </citation>
    <scope>NUCLEOTIDE SEQUENCE</scope>
    <source>
        <strain evidence="5">DSM 45356</strain>
    </source>
</reference>
<evidence type="ECO:0000259" key="3">
    <source>
        <dbReference type="Pfam" id="PF00534"/>
    </source>
</evidence>
<dbReference type="RefSeq" id="WP_197004540.1">
    <property type="nucleotide sequence ID" value="NZ_BONS01000024.1"/>
</dbReference>
<dbReference type="PANTHER" id="PTHR45947:SF3">
    <property type="entry name" value="SULFOQUINOVOSYL TRANSFERASE SQD2"/>
    <property type="match status" value="1"/>
</dbReference>
<dbReference type="AlphaFoldDB" id="A0A8J7GJI0"/>
<keyword evidence="6" id="KW-1185">Reference proteome</keyword>
<dbReference type="Pfam" id="PF00534">
    <property type="entry name" value="Glycos_transf_1"/>
    <property type="match status" value="1"/>
</dbReference>
<sequence>MSSKRFDLAVVLNYYAPYVSGLTEAARLLAEGFAARGRRVAVVCQRHDPALPRHEVISGVHVFRAPVSFGISRGLISAGFPTLAARIVRESEVVHLHLPMLEAGAISHLVGRTPILTTYHLDLWLPDGLVSSAASAATDLSARIALRRSAAVVVNSDDQARHSRILPALQRSGWHAIPAPSVDRRGGAPSLRETGGLHVGFMGRVAEEKGIEYLVTAFRRLPDPDARLLIAGDYENIAGGSVIDRVRAAAGDDGRVRILGLLRGRAIDDFYASIDLFALPSLYESFGIVQAEAMIAGVPVIAADVAGGRVPIQLTGFGLLIPPQDPDAIVAAIETLRATPPERRAELSDRALALFGVDAGLDAYERLIDKIRSN</sequence>